<feature type="binding site" evidence="6">
    <location>
        <position position="292"/>
    </location>
    <ligand>
        <name>Na(+)</name>
        <dbReference type="ChEBI" id="CHEBI:29101"/>
        <label>1</label>
    </ligand>
</feature>
<feature type="region of interest" description="Disordered" evidence="7">
    <location>
        <begin position="1"/>
        <end position="251"/>
    </location>
</feature>
<feature type="compositionally biased region" description="Basic and acidic residues" evidence="7">
    <location>
        <begin position="32"/>
        <end position="43"/>
    </location>
</feature>
<accession>A0AAV4EYX2</accession>
<feature type="compositionally biased region" description="Basic and acidic residues" evidence="7">
    <location>
        <begin position="207"/>
        <end position="218"/>
    </location>
</feature>
<feature type="compositionally biased region" description="Basic and acidic residues" evidence="7">
    <location>
        <begin position="50"/>
        <end position="72"/>
    </location>
</feature>
<evidence type="ECO:0000256" key="1">
    <source>
        <dbReference type="ARBA" id="ARBA00004141"/>
    </source>
</evidence>
<dbReference type="EMBL" id="BMAT01004014">
    <property type="protein sequence ID" value="GFR66308.1"/>
    <property type="molecule type" value="Genomic_DNA"/>
</dbReference>
<evidence type="ECO:0000256" key="2">
    <source>
        <dbReference type="ARBA" id="ARBA00022448"/>
    </source>
</evidence>
<evidence type="ECO:0000256" key="5">
    <source>
        <dbReference type="ARBA" id="ARBA00023136"/>
    </source>
</evidence>
<dbReference type="InterPro" id="IPR000175">
    <property type="entry name" value="Na/ntran_symport"/>
</dbReference>
<dbReference type="InterPro" id="IPR037272">
    <property type="entry name" value="SNS_sf"/>
</dbReference>
<evidence type="ECO:0000256" key="4">
    <source>
        <dbReference type="ARBA" id="ARBA00022989"/>
    </source>
</evidence>
<feature type="compositionally biased region" description="Basic and acidic residues" evidence="7">
    <location>
        <begin position="173"/>
        <end position="182"/>
    </location>
</feature>
<feature type="binding site" evidence="6">
    <location>
        <position position="294"/>
    </location>
    <ligand>
        <name>Na(+)</name>
        <dbReference type="ChEBI" id="CHEBI:29101"/>
        <label>1</label>
    </ligand>
</feature>
<dbReference type="GO" id="GO:0016020">
    <property type="term" value="C:membrane"/>
    <property type="evidence" value="ECO:0007669"/>
    <property type="project" value="UniProtKB-SubCell"/>
</dbReference>
<feature type="binding site" evidence="6">
    <location>
        <position position="299"/>
    </location>
    <ligand>
        <name>Na(+)</name>
        <dbReference type="ChEBI" id="CHEBI:29101"/>
        <label>1</label>
    </ligand>
</feature>
<keyword evidence="2" id="KW-0813">Transport</keyword>
<protein>
    <submittedName>
        <fullName evidence="8">Transporter</fullName>
    </submittedName>
</protein>
<sequence length="302" mass="34153">MNFSDTDQGGAVSGQIRTSGDDDSAGNPRWSEGPEERDNTYRRDRGRRRSNMERDRDRNKERDSKPVDDVPDRTSMAKYDEPWENSPPPIPPVLPSTSNSSLDQGDSDAYFYSFEEEPSDIPVDHPSNSQPKRPILKPSWYERAESPPLSDAKTPEDGHHPPNGRSSVPSADRSPEKRRLDDMVNDGYEIPIDFSHTDDDMSDEDVEKGKYKKDERGQHTTVDLGPGMYKPVIGKQKAPHHHSESKDASPVELQDFNSAISDKKQMIIFGEDENEERGNWSGRFDFILSMLGYAVGLGNVWR</sequence>
<keyword evidence="6" id="KW-0915">Sodium</keyword>
<proteinExistence type="predicted"/>
<keyword evidence="3" id="KW-0812">Transmembrane</keyword>
<keyword evidence="4" id="KW-1133">Transmembrane helix</keyword>
<name>A0AAV4EYX2_9GAST</name>
<dbReference type="PROSITE" id="PS50267">
    <property type="entry name" value="NA_NEUROTRAN_SYMP_3"/>
    <property type="match status" value="1"/>
</dbReference>
<feature type="compositionally biased region" description="Pro residues" evidence="7">
    <location>
        <begin position="85"/>
        <end position="94"/>
    </location>
</feature>
<dbReference type="Pfam" id="PF00209">
    <property type="entry name" value="SNF"/>
    <property type="match status" value="1"/>
</dbReference>
<evidence type="ECO:0000256" key="7">
    <source>
        <dbReference type="SAM" id="MobiDB-lite"/>
    </source>
</evidence>
<evidence type="ECO:0000313" key="8">
    <source>
        <dbReference type="EMBL" id="GFR66308.1"/>
    </source>
</evidence>
<evidence type="ECO:0000256" key="3">
    <source>
        <dbReference type="ARBA" id="ARBA00022692"/>
    </source>
</evidence>
<reference evidence="8 9" key="1">
    <citation type="journal article" date="2021" name="Elife">
        <title>Chloroplast acquisition without the gene transfer in kleptoplastic sea slugs, Plakobranchus ocellatus.</title>
        <authorList>
            <person name="Maeda T."/>
            <person name="Takahashi S."/>
            <person name="Yoshida T."/>
            <person name="Shimamura S."/>
            <person name="Takaki Y."/>
            <person name="Nagai Y."/>
            <person name="Toyoda A."/>
            <person name="Suzuki Y."/>
            <person name="Arimoto A."/>
            <person name="Ishii H."/>
            <person name="Satoh N."/>
            <person name="Nishiyama T."/>
            <person name="Hasebe M."/>
            <person name="Maruyama T."/>
            <person name="Minagawa J."/>
            <person name="Obokata J."/>
            <person name="Shigenobu S."/>
        </authorList>
    </citation>
    <scope>NUCLEOTIDE SEQUENCE [LARGE SCALE GENOMIC DNA]</scope>
</reference>
<comment type="caution">
    <text evidence="8">The sequence shown here is derived from an EMBL/GenBank/DDBJ whole genome shotgun (WGS) entry which is preliminary data.</text>
</comment>
<organism evidence="8 9">
    <name type="scientific">Elysia marginata</name>
    <dbReference type="NCBI Taxonomy" id="1093978"/>
    <lineage>
        <taxon>Eukaryota</taxon>
        <taxon>Metazoa</taxon>
        <taxon>Spiralia</taxon>
        <taxon>Lophotrochozoa</taxon>
        <taxon>Mollusca</taxon>
        <taxon>Gastropoda</taxon>
        <taxon>Heterobranchia</taxon>
        <taxon>Euthyneura</taxon>
        <taxon>Panpulmonata</taxon>
        <taxon>Sacoglossa</taxon>
        <taxon>Placobranchoidea</taxon>
        <taxon>Plakobranchidae</taxon>
        <taxon>Elysia</taxon>
    </lineage>
</organism>
<keyword evidence="6" id="KW-0479">Metal-binding</keyword>
<dbReference type="GO" id="GO:0046872">
    <property type="term" value="F:metal ion binding"/>
    <property type="evidence" value="ECO:0007669"/>
    <property type="project" value="UniProtKB-KW"/>
</dbReference>
<gene>
    <name evidence="8" type="ORF">ElyMa_001966700</name>
</gene>
<evidence type="ECO:0000256" key="6">
    <source>
        <dbReference type="PIRSR" id="PIRSR600175-1"/>
    </source>
</evidence>
<evidence type="ECO:0000313" key="9">
    <source>
        <dbReference type="Proteomes" id="UP000762676"/>
    </source>
</evidence>
<dbReference type="Proteomes" id="UP000762676">
    <property type="component" value="Unassembled WGS sequence"/>
</dbReference>
<keyword evidence="9" id="KW-1185">Reference proteome</keyword>
<feature type="binding site" evidence="6">
    <location>
        <position position="295"/>
    </location>
    <ligand>
        <name>Na(+)</name>
        <dbReference type="ChEBI" id="CHEBI:29101"/>
        <label>1</label>
    </ligand>
</feature>
<dbReference type="SUPFAM" id="SSF161070">
    <property type="entry name" value="SNF-like"/>
    <property type="match status" value="1"/>
</dbReference>
<dbReference type="AlphaFoldDB" id="A0AAV4EYX2"/>
<comment type="subcellular location">
    <subcellularLocation>
        <location evidence="1">Membrane</location>
        <topology evidence="1">Multi-pass membrane protein</topology>
    </subcellularLocation>
</comment>
<keyword evidence="5" id="KW-0472">Membrane</keyword>